<proteinExistence type="inferred from homology"/>
<dbReference type="Gene3D" id="3.30.160.60">
    <property type="entry name" value="Classic Zinc Finger"/>
    <property type="match status" value="1"/>
</dbReference>
<comment type="function">
    <text evidence="7">Functions as a peptidoglycan terminase that cleaves nascent peptidoglycan strands endolytically to terminate their elongation.</text>
</comment>
<gene>
    <name evidence="7 9" type="primary">mltG</name>
    <name evidence="9" type="ORF">QQ91_0000770</name>
</gene>
<dbReference type="GO" id="GO:0005886">
    <property type="term" value="C:plasma membrane"/>
    <property type="evidence" value="ECO:0007669"/>
    <property type="project" value="UniProtKB-UniRule"/>
</dbReference>
<evidence type="ECO:0000256" key="1">
    <source>
        <dbReference type="ARBA" id="ARBA00022475"/>
    </source>
</evidence>
<reference evidence="9 10" key="1">
    <citation type="journal article" date="2015" name="Genome Announc.">
        <title>Draft Genome Sequence of Filamentous Marine Cyanobacterium Lyngbya confervoides Strain BDU141951.</title>
        <authorList>
            <person name="Chandrababunaidu M.M."/>
            <person name="Sen D."/>
            <person name="Tripathy S."/>
        </authorList>
    </citation>
    <scope>NUCLEOTIDE SEQUENCE [LARGE SCALE GENOMIC DNA]</scope>
    <source>
        <strain evidence="9 10">BDU141951</strain>
    </source>
</reference>
<accession>A0ABD4SYJ1</accession>
<keyword evidence="1 7" id="KW-1003">Cell membrane</keyword>
<dbReference type="Pfam" id="PF02618">
    <property type="entry name" value="YceG"/>
    <property type="match status" value="1"/>
</dbReference>
<dbReference type="EMBL" id="JTHE03000005">
    <property type="protein sequence ID" value="MCM1981364.1"/>
    <property type="molecule type" value="Genomic_DNA"/>
</dbReference>
<feature type="site" description="Important for catalytic activity" evidence="7">
    <location>
        <position position="259"/>
    </location>
</feature>
<evidence type="ECO:0000256" key="8">
    <source>
        <dbReference type="SAM" id="MobiDB-lite"/>
    </source>
</evidence>
<sequence>MTRNLQPNPKSKRSPRSQSLQPRRPRKPSSRRIWAPVLGLTVLLGGAYGCSQAWWRSQTRPVLVQGASRAEAANIQVQIPSGTSANEVGQILQDKNLIHSLLAWKIWTRWAGLTNRPGGFQAGTYELSPGDPLPNLAETIWEGRVKEAVFTIPEGWSMRQMAQYFEAQGWFSQDEFRAVAEQILANPPQWLPPQLESLEGFLFPDTYQVPVDSRTPEAVLATMLKRFETTALPLYEAASPPPSLTLQEWVTFASIVEKESVVPQERPIIAGVFKNRLEIGMTLGSDPTVEYGLGVTQTPENPLTLAQVRTPSPYNTYINPGLTPTPIASPGLASLEVSLNPAQTEYLYFVARYDGTHVFSKTLAEHERAQAKIRDKFDPKS</sequence>
<organism evidence="9 10">
    <name type="scientific">Lyngbya confervoides BDU141951</name>
    <dbReference type="NCBI Taxonomy" id="1574623"/>
    <lineage>
        <taxon>Bacteria</taxon>
        <taxon>Bacillati</taxon>
        <taxon>Cyanobacteriota</taxon>
        <taxon>Cyanophyceae</taxon>
        <taxon>Oscillatoriophycideae</taxon>
        <taxon>Oscillatoriales</taxon>
        <taxon>Microcoleaceae</taxon>
        <taxon>Lyngbya</taxon>
    </lineage>
</organism>
<keyword evidence="3 7" id="KW-1133">Transmembrane helix</keyword>
<keyword evidence="5 7" id="KW-0456">Lyase</keyword>
<dbReference type="InterPro" id="IPR003770">
    <property type="entry name" value="MLTG-like"/>
</dbReference>
<keyword evidence="2 7" id="KW-0812">Transmembrane</keyword>
<evidence type="ECO:0000313" key="10">
    <source>
        <dbReference type="Proteomes" id="UP000031561"/>
    </source>
</evidence>
<evidence type="ECO:0000256" key="6">
    <source>
        <dbReference type="ARBA" id="ARBA00023316"/>
    </source>
</evidence>
<keyword evidence="6 7" id="KW-0961">Cell wall biogenesis/degradation</keyword>
<evidence type="ECO:0000256" key="7">
    <source>
        <dbReference type="HAMAP-Rule" id="MF_02065"/>
    </source>
</evidence>
<keyword evidence="4 7" id="KW-0472">Membrane</keyword>
<protein>
    <recommendedName>
        <fullName evidence="7">Endolytic murein transglycosylase</fullName>
        <ecNumber evidence="7">4.2.2.29</ecNumber>
    </recommendedName>
    <alternativeName>
        <fullName evidence="7">Peptidoglycan lytic transglycosylase</fullName>
    </alternativeName>
    <alternativeName>
        <fullName evidence="7">Peptidoglycan polymerization terminase</fullName>
    </alternativeName>
</protein>
<evidence type="ECO:0000256" key="5">
    <source>
        <dbReference type="ARBA" id="ARBA00023239"/>
    </source>
</evidence>
<dbReference type="AlphaFoldDB" id="A0ABD4SYJ1"/>
<dbReference type="GO" id="GO:0009252">
    <property type="term" value="P:peptidoglycan biosynthetic process"/>
    <property type="evidence" value="ECO:0007669"/>
    <property type="project" value="UniProtKB-UniRule"/>
</dbReference>
<dbReference type="CDD" id="cd08010">
    <property type="entry name" value="MltG_like"/>
    <property type="match status" value="1"/>
</dbReference>
<dbReference type="Gene3D" id="3.30.1490.480">
    <property type="entry name" value="Endolytic murein transglycosylase"/>
    <property type="match status" value="1"/>
</dbReference>
<feature type="region of interest" description="Disordered" evidence="8">
    <location>
        <begin position="1"/>
        <end position="30"/>
    </location>
</feature>
<evidence type="ECO:0000256" key="3">
    <source>
        <dbReference type="ARBA" id="ARBA00022989"/>
    </source>
</evidence>
<evidence type="ECO:0000256" key="2">
    <source>
        <dbReference type="ARBA" id="ARBA00022692"/>
    </source>
</evidence>
<comment type="catalytic activity">
    <reaction evidence="7">
        <text>a peptidoglycan chain = a peptidoglycan chain with N-acetyl-1,6-anhydromuramyl-[peptide] at the reducing end + a peptidoglycan chain with N-acetylglucosamine at the non-reducing end.</text>
        <dbReference type="EC" id="4.2.2.29"/>
    </reaction>
</comment>
<dbReference type="HAMAP" id="MF_02065">
    <property type="entry name" value="MltG"/>
    <property type="match status" value="1"/>
</dbReference>
<dbReference type="PANTHER" id="PTHR30518:SF2">
    <property type="entry name" value="ENDOLYTIC MUREIN TRANSGLYCOSYLASE"/>
    <property type="match status" value="1"/>
</dbReference>
<dbReference type="Proteomes" id="UP000031561">
    <property type="component" value="Unassembled WGS sequence"/>
</dbReference>
<dbReference type="GO" id="GO:0008932">
    <property type="term" value="F:lytic endotransglycosylase activity"/>
    <property type="evidence" value="ECO:0007669"/>
    <property type="project" value="UniProtKB-UniRule"/>
</dbReference>
<keyword evidence="10" id="KW-1185">Reference proteome</keyword>
<name>A0ABD4SYJ1_9CYAN</name>
<evidence type="ECO:0000313" key="9">
    <source>
        <dbReference type="EMBL" id="MCM1981364.1"/>
    </source>
</evidence>
<comment type="similarity">
    <text evidence="7">Belongs to the transglycosylase MltG family.</text>
</comment>
<dbReference type="GO" id="GO:0071555">
    <property type="term" value="P:cell wall organization"/>
    <property type="evidence" value="ECO:0007669"/>
    <property type="project" value="UniProtKB-KW"/>
</dbReference>
<dbReference type="RefSeq" id="WP_166278770.1">
    <property type="nucleotide sequence ID" value="NZ_JTHE03000005.1"/>
</dbReference>
<dbReference type="PANTHER" id="PTHR30518">
    <property type="entry name" value="ENDOLYTIC MUREIN TRANSGLYCOSYLASE"/>
    <property type="match status" value="1"/>
</dbReference>
<dbReference type="EC" id="4.2.2.29" evidence="7"/>
<dbReference type="NCBIfam" id="TIGR00247">
    <property type="entry name" value="endolytic transglycosylase MltG"/>
    <property type="match status" value="1"/>
</dbReference>
<comment type="caution">
    <text evidence="9">The sequence shown here is derived from an EMBL/GenBank/DDBJ whole genome shotgun (WGS) entry which is preliminary data.</text>
</comment>
<evidence type="ECO:0000256" key="4">
    <source>
        <dbReference type="ARBA" id="ARBA00023136"/>
    </source>
</evidence>